<gene>
    <name evidence="1" type="ORF">RF11_04898</name>
</gene>
<dbReference type="Proteomes" id="UP000031668">
    <property type="component" value="Unassembled WGS sequence"/>
</dbReference>
<sequence>MTTNGENISFPPLDGKVFSFATWHLTQFGGNMATNQSIIEFCTCKYKKTVFDLGIPVAIDTDEVEITTIFKQVLSQLKLLNSVLIVPNYCTGTKQSQRIDERVKRSRLRRSIKSHNDPCCLIQLSRECRVKMIGRFIASQ</sequence>
<accession>A0A0C2MNT5</accession>
<evidence type="ECO:0000313" key="2">
    <source>
        <dbReference type="Proteomes" id="UP000031668"/>
    </source>
</evidence>
<proteinExistence type="predicted"/>
<dbReference type="EMBL" id="JWZT01004744">
    <property type="protein sequence ID" value="KII63301.1"/>
    <property type="molecule type" value="Genomic_DNA"/>
</dbReference>
<protein>
    <submittedName>
        <fullName evidence="1">Uncharacterized protein</fullName>
    </submittedName>
</protein>
<organism evidence="1 2">
    <name type="scientific">Thelohanellus kitauei</name>
    <name type="common">Myxosporean</name>
    <dbReference type="NCBI Taxonomy" id="669202"/>
    <lineage>
        <taxon>Eukaryota</taxon>
        <taxon>Metazoa</taxon>
        <taxon>Cnidaria</taxon>
        <taxon>Myxozoa</taxon>
        <taxon>Myxosporea</taxon>
        <taxon>Bivalvulida</taxon>
        <taxon>Platysporina</taxon>
        <taxon>Myxobolidae</taxon>
        <taxon>Thelohanellus</taxon>
    </lineage>
</organism>
<name>A0A0C2MNT5_THEKT</name>
<keyword evidence="2" id="KW-1185">Reference proteome</keyword>
<dbReference type="AlphaFoldDB" id="A0A0C2MNT5"/>
<evidence type="ECO:0000313" key="1">
    <source>
        <dbReference type="EMBL" id="KII63301.1"/>
    </source>
</evidence>
<reference evidence="1 2" key="1">
    <citation type="journal article" date="2014" name="Genome Biol. Evol.">
        <title>The genome of the myxosporean Thelohanellus kitauei shows adaptations to nutrient acquisition within its fish host.</title>
        <authorList>
            <person name="Yang Y."/>
            <person name="Xiong J."/>
            <person name="Zhou Z."/>
            <person name="Huo F."/>
            <person name="Miao W."/>
            <person name="Ran C."/>
            <person name="Liu Y."/>
            <person name="Zhang J."/>
            <person name="Feng J."/>
            <person name="Wang M."/>
            <person name="Wang M."/>
            <person name="Wang L."/>
            <person name="Yao B."/>
        </authorList>
    </citation>
    <scope>NUCLEOTIDE SEQUENCE [LARGE SCALE GENOMIC DNA]</scope>
    <source>
        <strain evidence="1">Wuqing</strain>
    </source>
</reference>
<comment type="caution">
    <text evidence="1">The sequence shown here is derived from an EMBL/GenBank/DDBJ whole genome shotgun (WGS) entry which is preliminary data.</text>
</comment>